<dbReference type="Proteomes" id="UP000199476">
    <property type="component" value="Unassembled WGS sequence"/>
</dbReference>
<sequence>MEVIFLYSYIYDGSFSGFLTCLYRAFHSDEKPSRIIRKKEYQPSLFAEEIEISSDEEIAERVQQGIREELPKKCYDEIYHAYLSELQNIELCIYDYLRLSFVLEDNIRDNWEDESVKKVKKAAGKVRSEAHRFKGLLRFREMDSNSFYGPFRPDYNITGLIAPHFADRLSTESGIIHDRSRDIAAAFSQGKWELLDSSSIPTPDRDDYAAGEQNYQQLWRSFFDAIAIEERKNLELQQSLMPKKYWEFLVEKQTSKFQK</sequence>
<proteinExistence type="predicted"/>
<gene>
    <name evidence="2" type="ORF">SAMN04488692_11832</name>
</gene>
<name>A0A1G9QUS6_9FIRM</name>
<keyword evidence="3" id="KW-1185">Reference proteome</keyword>
<evidence type="ECO:0000313" key="3">
    <source>
        <dbReference type="Proteomes" id="UP000199476"/>
    </source>
</evidence>
<dbReference type="Pfam" id="PF13566">
    <property type="entry name" value="DUF4130"/>
    <property type="match status" value="1"/>
</dbReference>
<dbReference type="STRING" id="321763.SAMN04488692_11832"/>
<protein>
    <submittedName>
        <fullName evidence="2">Probable DNA metabolism protein</fullName>
    </submittedName>
</protein>
<feature type="domain" description="DUF4130" evidence="1">
    <location>
        <begin position="89"/>
        <end position="251"/>
    </location>
</feature>
<dbReference type="NCBIfam" id="TIGR03915">
    <property type="entry name" value="SAM_7_link_chp"/>
    <property type="match status" value="1"/>
</dbReference>
<dbReference type="InterPro" id="IPR023875">
    <property type="entry name" value="DNA_repair_put"/>
</dbReference>
<dbReference type="AlphaFoldDB" id="A0A1G9QUS6"/>
<reference evidence="2 3" key="1">
    <citation type="submission" date="2016-10" db="EMBL/GenBank/DDBJ databases">
        <authorList>
            <person name="de Groot N.N."/>
        </authorList>
    </citation>
    <scope>NUCLEOTIDE SEQUENCE [LARGE SCALE GENOMIC DNA]</scope>
    <source>
        <strain evidence="2 3">SLAS-1</strain>
    </source>
</reference>
<evidence type="ECO:0000313" key="2">
    <source>
        <dbReference type="EMBL" id="SDM14641.1"/>
    </source>
</evidence>
<dbReference type="InterPro" id="IPR025404">
    <property type="entry name" value="DUF4130"/>
</dbReference>
<organism evidence="2 3">
    <name type="scientific">Halarsenatibacter silvermanii</name>
    <dbReference type="NCBI Taxonomy" id="321763"/>
    <lineage>
        <taxon>Bacteria</taxon>
        <taxon>Bacillati</taxon>
        <taxon>Bacillota</taxon>
        <taxon>Clostridia</taxon>
        <taxon>Halanaerobiales</taxon>
        <taxon>Halarsenatibacteraceae</taxon>
        <taxon>Halarsenatibacter</taxon>
    </lineage>
</organism>
<dbReference type="EMBL" id="FNGO01000018">
    <property type="protein sequence ID" value="SDM14641.1"/>
    <property type="molecule type" value="Genomic_DNA"/>
</dbReference>
<evidence type="ECO:0000259" key="1">
    <source>
        <dbReference type="Pfam" id="PF13566"/>
    </source>
</evidence>
<accession>A0A1G9QUS6</accession>